<evidence type="ECO:0000313" key="11">
    <source>
        <dbReference type="Proteomes" id="UP000809273"/>
    </source>
</evidence>
<evidence type="ECO:0000256" key="1">
    <source>
        <dbReference type="ARBA" id="ARBA00004742"/>
    </source>
</evidence>
<dbReference type="Proteomes" id="UP000809273">
    <property type="component" value="Unassembled WGS sequence"/>
</dbReference>
<proteinExistence type="inferred from homology"/>
<dbReference type="NCBIfam" id="NF006821">
    <property type="entry name" value="PRK09344.1-3"/>
    <property type="match status" value="1"/>
</dbReference>
<gene>
    <name evidence="10" type="ORF">JW984_13085</name>
</gene>
<comment type="similarity">
    <text evidence="2">Belongs to the phosphoenolpyruvate carboxykinase (ATP) family.</text>
</comment>
<dbReference type="InterPro" id="IPR008210">
    <property type="entry name" value="PEP_carboxykinase_N"/>
</dbReference>
<keyword evidence="4" id="KW-0312">Gluconeogenesis</keyword>
<dbReference type="Gene3D" id="3.90.228.20">
    <property type="match status" value="2"/>
</dbReference>
<keyword evidence="8" id="KW-0456">Lyase</keyword>
<evidence type="ECO:0000256" key="3">
    <source>
        <dbReference type="ARBA" id="ARBA00012363"/>
    </source>
</evidence>
<dbReference type="Pfam" id="PF01293">
    <property type="entry name" value="PEPCK_ATP"/>
    <property type="match status" value="1"/>
</dbReference>
<name>A0A9D8KHA8_9DELT</name>
<dbReference type="EC" id="4.1.1.49" evidence="3"/>
<evidence type="ECO:0000256" key="6">
    <source>
        <dbReference type="ARBA" id="ARBA00022793"/>
    </source>
</evidence>
<dbReference type="SUPFAM" id="SSF53795">
    <property type="entry name" value="PEP carboxykinase-like"/>
    <property type="match status" value="1"/>
</dbReference>
<evidence type="ECO:0000313" key="10">
    <source>
        <dbReference type="EMBL" id="MBN1574124.1"/>
    </source>
</evidence>
<organism evidence="10 11">
    <name type="scientific">Candidatus Zymogenus saltonus</name>
    <dbReference type="NCBI Taxonomy" id="2844893"/>
    <lineage>
        <taxon>Bacteria</taxon>
        <taxon>Deltaproteobacteria</taxon>
        <taxon>Candidatus Zymogenia</taxon>
        <taxon>Candidatus Zymogeniales</taxon>
        <taxon>Candidatus Zymogenaceae</taxon>
        <taxon>Candidatus Zymogenus</taxon>
    </lineage>
</organism>
<keyword evidence="5" id="KW-0547">Nucleotide-binding</keyword>
<keyword evidence="7" id="KW-0067">ATP-binding</keyword>
<dbReference type="GO" id="GO:0004612">
    <property type="term" value="F:phosphoenolpyruvate carboxykinase (ATP) activity"/>
    <property type="evidence" value="ECO:0007669"/>
    <property type="project" value="UniProtKB-EC"/>
</dbReference>
<dbReference type="PANTHER" id="PTHR30031">
    <property type="entry name" value="PHOSPHOENOLPYRUVATE CARBOXYKINASE ATP"/>
    <property type="match status" value="1"/>
</dbReference>
<dbReference type="PIRSF" id="PIRSF006294">
    <property type="entry name" value="PEP_crbxkin"/>
    <property type="match status" value="1"/>
</dbReference>
<evidence type="ECO:0000256" key="4">
    <source>
        <dbReference type="ARBA" id="ARBA00022432"/>
    </source>
</evidence>
<evidence type="ECO:0000256" key="5">
    <source>
        <dbReference type="ARBA" id="ARBA00022741"/>
    </source>
</evidence>
<comment type="caution">
    <text evidence="10">The sequence shown here is derived from an EMBL/GenBank/DDBJ whole genome shotgun (WGS) entry which is preliminary data.</text>
</comment>
<evidence type="ECO:0000256" key="7">
    <source>
        <dbReference type="ARBA" id="ARBA00022840"/>
    </source>
</evidence>
<dbReference type="GO" id="GO:0006094">
    <property type="term" value="P:gluconeogenesis"/>
    <property type="evidence" value="ECO:0007669"/>
    <property type="project" value="UniProtKB-KW"/>
</dbReference>
<dbReference type="EMBL" id="JAFGIX010000066">
    <property type="protein sequence ID" value="MBN1574124.1"/>
    <property type="molecule type" value="Genomic_DNA"/>
</dbReference>
<dbReference type="InterPro" id="IPR013035">
    <property type="entry name" value="PEP_carboxykinase_C"/>
</dbReference>
<dbReference type="GO" id="GO:0005524">
    <property type="term" value="F:ATP binding"/>
    <property type="evidence" value="ECO:0007669"/>
    <property type="project" value="UniProtKB-KW"/>
</dbReference>
<reference evidence="10" key="2">
    <citation type="submission" date="2021-01" db="EMBL/GenBank/DDBJ databases">
        <authorList>
            <person name="Hahn C.R."/>
            <person name="Youssef N.H."/>
            <person name="Elshahed M."/>
        </authorList>
    </citation>
    <scope>NUCLEOTIDE SEQUENCE</scope>
    <source>
        <strain evidence="10">Zod_Metabat.24</strain>
    </source>
</reference>
<keyword evidence="6" id="KW-0210">Decarboxylase</keyword>
<accession>A0A9D8KHA8</accession>
<evidence type="ECO:0000256" key="8">
    <source>
        <dbReference type="ARBA" id="ARBA00023239"/>
    </source>
</evidence>
<evidence type="ECO:0000256" key="2">
    <source>
        <dbReference type="ARBA" id="ARBA00006052"/>
    </source>
</evidence>
<comment type="catalytic activity">
    <reaction evidence="9">
        <text>oxaloacetate + ATP = phosphoenolpyruvate + ADP + CO2</text>
        <dbReference type="Rhea" id="RHEA:18617"/>
        <dbReference type="ChEBI" id="CHEBI:16452"/>
        <dbReference type="ChEBI" id="CHEBI:16526"/>
        <dbReference type="ChEBI" id="CHEBI:30616"/>
        <dbReference type="ChEBI" id="CHEBI:58702"/>
        <dbReference type="ChEBI" id="CHEBI:456216"/>
        <dbReference type="EC" id="4.1.1.49"/>
    </reaction>
</comment>
<protein>
    <recommendedName>
        <fullName evidence="3">phosphoenolpyruvate carboxykinase (ATP)</fullName>
        <ecNumber evidence="3">4.1.1.49</ecNumber>
    </recommendedName>
</protein>
<comment type="pathway">
    <text evidence="1">Carbohydrate biosynthesis; gluconeogenesis.</text>
</comment>
<dbReference type="AlphaFoldDB" id="A0A9D8KHA8"/>
<dbReference type="GO" id="GO:0005829">
    <property type="term" value="C:cytosol"/>
    <property type="evidence" value="ECO:0007669"/>
    <property type="project" value="TreeGrafter"/>
</dbReference>
<dbReference type="PANTHER" id="PTHR30031:SF0">
    <property type="entry name" value="PHOSPHOENOLPYRUVATE CARBOXYKINASE (ATP)"/>
    <property type="match status" value="1"/>
</dbReference>
<dbReference type="Gene3D" id="3.40.449.10">
    <property type="entry name" value="Phosphoenolpyruvate Carboxykinase, domain 1"/>
    <property type="match status" value="1"/>
</dbReference>
<dbReference type="SUPFAM" id="SSF68923">
    <property type="entry name" value="PEP carboxykinase N-terminal domain"/>
    <property type="match status" value="1"/>
</dbReference>
<reference evidence="10" key="1">
    <citation type="journal article" date="2021" name="Environ. Microbiol.">
        <title>Genomic characterization of three novel Desulfobacterota classes expand the metabolic and phylogenetic diversity of the phylum.</title>
        <authorList>
            <person name="Murphy C.L."/>
            <person name="Biggerstaff J."/>
            <person name="Eichhorn A."/>
            <person name="Ewing E."/>
            <person name="Shahan R."/>
            <person name="Soriano D."/>
            <person name="Stewart S."/>
            <person name="VanMol K."/>
            <person name="Walker R."/>
            <person name="Walters P."/>
            <person name="Elshahed M.S."/>
            <person name="Youssef N.H."/>
        </authorList>
    </citation>
    <scope>NUCLEOTIDE SEQUENCE</scope>
    <source>
        <strain evidence="10">Zod_Metabat.24</strain>
    </source>
</reference>
<sequence>MPDKSIFLKELDPNNYIINPSKEELRKLSKKDERTTEYGSAAYITVVRSRSAKFTEIIFGDPNEEQASIINDVQEYLKWKTLIRIDRQMCLHPDHAIHARLYLTEEYARIAYMWNETLFEPKDPDGKPDMISVYVPEWRERKVLVQPELKVTYVLGSDYLGENKKAHLRMGMYIAKERGGLGLHAGSKIIRVKKKDGQMVEKGAILFGLSGTGKTSLSCHNHGLEGDEGIIIRQDDVVFIQPDTYCYGTEDNFYIKTEGLEPVGQPLLYAASTKPDAILENIWVDRKNGKVDFFDEKITSNGRCVVYRKDIDYTDDEIDLPRADIIIFITRRNDVVPPVARLTPEQGAAFFMLGESIETSAGDPTQAGKSKRVVGTNPFIVGDLAQEGNIFYKILKDNPESECFLLNTGRVGGPQGENITIHDSSAIMKEIARGEIEWEVDPDWGYEVATKVPGIDIGRLDPRRFYDEKEYKRITEVLRKEREAWLFQFEKLDPNILSAI</sequence>
<evidence type="ECO:0000256" key="9">
    <source>
        <dbReference type="ARBA" id="ARBA00047371"/>
    </source>
</evidence>
<dbReference type="InterPro" id="IPR001272">
    <property type="entry name" value="PEP_carboxykinase_ATP"/>
</dbReference>